<evidence type="ECO:0000313" key="2">
    <source>
        <dbReference type="EMBL" id="MBU2714327.1"/>
    </source>
</evidence>
<evidence type="ECO:0000313" key="3">
    <source>
        <dbReference type="Proteomes" id="UP000690515"/>
    </source>
</evidence>
<accession>A0ABS5ZM18</accession>
<reference evidence="2 3" key="1">
    <citation type="submission" date="2021-04" db="EMBL/GenBank/DDBJ databases">
        <authorList>
            <person name="Pira H."/>
            <person name="Risdian C."/>
            <person name="Wink J."/>
        </authorList>
    </citation>
    <scope>NUCLEOTIDE SEQUENCE [LARGE SCALE GENOMIC DNA]</scope>
    <source>
        <strain evidence="2 3">WH53</strain>
    </source>
</reference>
<feature type="region of interest" description="Disordered" evidence="1">
    <location>
        <begin position="74"/>
        <end position="116"/>
    </location>
</feature>
<proteinExistence type="predicted"/>
<feature type="non-terminal residue" evidence="2">
    <location>
        <position position="171"/>
    </location>
</feature>
<protein>
    <submittedName>
        <fullName evidence="2">Uncharacterized protein</fullName>
    </submittedName>
</protein>
<dbReference type="Proteomes" id="UP000690515">
    <property type="component" value="Unassembled WGS sequence"/>
</dbReference>
<dbReference type="EMBL" id="JAGSOY010000222">
    <property type="protein sequence ID" value="MBU2714327.1"/>
    <property type="molecule type" value="Genomic_DNA"/>
</dbReference>
<comment type="caution">
    <text evidence="2">The sequence shown here is derived from an EMBL/GenBank/DDBJ whole genome shotgun (WGS) entry which is preliminary data.</text>
</comment>
<keyword evidence="3" id="KW-1185">Reference proteome</keyword>
<organism evidence="2 3">
    <name type="scientific">Zooshikella harenae</name>
    <dbReference type="NCBI Taxonomy" id="2827238"/>
    <lineage>
        <taxon>Bacteria</taxon>
        <taxon>Pseudomonadati</taxon>
        <taxon>Pseudomonadota</taxon>
        <taxon>Gammaproteobacteria</taxon>
        <taxon>Oceanospirillales</taxon>
        <taxon>Zooshikellaceae</taxon>
        <taxon>Zooshikella</taxon>
    </lineage>
</organism>
<dbReference type="RefSeq" id="WP_215822584.1">
    <property type="nucleotide sequence ID" value="NZ_JAGSOY010000222.1"/>
</dbReference>
<evidence type="ECO:0000256" key="1">
    <source>
        <dbReference type="SAM" id="MobiDB-lite"/>
    </source>
</evidence>
<gene>
    <name evidence="2" type="ORF">KCG35_25085</name>
</gene>
<feature type="compositionally biased region" description="Polar residues" evidence="1">
    <location>
        <begin position="94"/>
        <end position="109"/>
    </location>
</feature>
<name>A0ABS5ZM18_9GAMM</name>
<sequence>MKSPKIETLSPEAYQDLQQAITASSLSQDHKTLIIGVLDLCLWLQQKLTFSKISIHNLKKVFAIQTEKRHEVEPDITSAETVTTEAANDDSETPLLSANTGDSTKNDQQPPKIKGHGRIAAEAYTAAETIVLNHPEYTAGDPCPLHCGGRLYQLKTPGVFIRIEGGQLFDA</sequence>